<protein>
    <submittedName>
        <fullName evidence="1">Uncharacterized protein</fullName>
    </submittedName>
</protein>
<dbReference type="Proteomes" id="UP000230033">
    <property type="component" value="Unassembled WGS sequence"/>
</dbReference>
<dbReference type="AlphaFoldDB" id="A0A2H0WN91"/>
<evidence type="ECO:0000313" key="1">
    <source>
        <dbReference type="EMBL" id="PIS14085.1"/>
    </source>
</evidence>
<comment type="caution">
    <text evidence="1">The sequence shown here is derived from an EMBL/GenBank/DDBJ whole genome shotgun (WGS) entry which is preliminary data.</text>
</comment>
<evidence type="ECO:0000313" key="2">
    <source>
        <dbReference type="Proteomes" id="UP000230033"/>
    </source>
</evidence>
<dbReference type="EMBL" id="PEZJ01000009">
    <property type="protein sequence ID" value="PIS14085.1"/>
    <property type="molecule type" value="Genomic_DNA"/>
</dbReference>
<organism evidence="1 2">
    <name type="scientific">Candidatus Shapirobacteria bacterium CG09_land_8_20_14_0_10_47_13</name>
    <dbReference type="NCBI Taxonomy" id="1974481"/>
    <lineage>
        <taxon>Bacteria</taxon>
        <taxon>Candidatus Shapironibacteriota</taxon>
    </lineage>
</organism>
<sequence length="240" mass="27325">MFLEGNSMKLPGLDVFPSAYPYQKLRPSLEEKQIPVYLPDLSFLDSGLFALSVSDMLLPTTELLLGYEALRKISWEKPISRRDFLKIGVTGLVAFWLLTPLPIEMVTTIPLVLDKGVAGTLKLDKLFHRAHPELNLMGLALRNTVIAHKEEWVAENLLRKNQNLVTVIGAFHTGIEDAILCSPERRLRFLRNLRPLLKTTVIPEAFYTTPKLVYEKNHWQIEKVFEIPELKEIILGSQAP</sequence>
<reference evidence="2" key="1">
    <citation type="submission" date="2017-09" db="EMBL/GenBank/DDBJ databases">
        <title>Depth-based differentiation of microbial function through sediment-hosted aquifers and enrichment of novel symbionts in the deep terrestrial subsurface.</title>
        <authorList>
            <person name="Probst A.J."/>
            <person name="Ladd B."/>
            <person name="Jarett J.K."/>
            <person name="Geller-Mcgrath D.E."/>
            <person name="Sieber C.M.K."/>
            <person name="Emerson J.B."/>
            <person name="Anantharaman K."/>
            <person name="Thomas B.C."/>
            <person name="Malmstrom R."/>
            <person name="Stieglmeier M."/>
            <person name="Klingl A."/>
            <person name="Woyke T."/>
            <person name="Ryan C.M."/>
            <person name="Banfield J.F."/>
        </authorList>
    </citation>
    <scope>NUCLEOTIDE SEQUENCE [LARGE SCALE GENOMIC DNA]</scope>
</reference>
<accession>A0A2H0WN91</accession>
<gene>
    <name evidence="1" type="ORF">COT65_00730</name>
</gene>
<proteinExistence type="predicted"/>
<name>A0A2H0WN91_9BACT</name>